<keyword evidence="6" id="KW-0675">Receptor</keyword>
<feature type="region of interest" description="Disordered" evidence="8">
    <location>
        <begin position="616"/>
        <end position="646"/>
    </location>
</feature>
<dbReference type="PANTHER" id="PTHR15583">
    <property type="entry name" value="INTERLEUKIN-17 RECEPTOR"/>
    <property type="match status" value="1"/>
</dbReference>
<evidence type="ECO:0000256" key="4">
    <source>
        <dbReference type="ARBA" id="ARBA00022989"/>
    </source>
</evidence>
<dbReference type="PANTHER" id="PTHR15583:SF7">
    <property type="entry name" value="INTERLEUKIN CYTOKINE RECEPTOR-RELATED PROTEIN 2"/>
    <property type="match status" value="1"/>
</dbReference>
<dbReference type="InterPro" id="IPR039465">
    <property type="entry name" value="IL-17_rcpt-like"/>
</dbReference>
<evidence type="ECO:0000256" key="8">
    <source>
        <dbReference type="SAM" id="MobiDB-lite"/>
    </source>
</evidence>
<dbReference type="Proteomes" id="UP000835052">
    <property type="component" value="Unassembled WGS sequence"/>
</dbReference>
<evidence type="ECO:0000313" key="11">
    <source>
        <dbReference type="EMBL" id="CAD6198189.1"/>
    </source>
</evidence>
<feature type="domain" description="SEFIR" evidence="10">
    <location>
        <begin position="375"/>
        <end position="535"/>
    </location>
</feature>
<accession>A0A8S1HNZ0</accession>
<dbReference type="EMBL" id="CAJGYM010000117">
    <property type="protein sequence ID" value="CAD6198189.1"/>
    <property type="molecule type" value="Genomic_DNA"/>
</dbReference>
<dbReference type="GO" id="GO:0016020">
    <property type="term" value="C:membrane"/>
    <property type="evidence" value="ECO:0007669"/>
    <property type="project" value="UniProtKB-SubCell"/>
</dbReference>
<dbReference type="InterPro" id="IPR013568">
    <property type="entry name" value="SEFIR_dom"/>
</dbReference>
<evidence type="ECO:0000256" key="1">
    <source>
        <dbReference type="ARBA" id="ARBA00004479"/>
    </source>
</evidence>
<evidence type="ECO:0000256" key="7">
    <source>
        <dbReference type="ARBA" id="ARBA00023180"/>
    </source>
</evidence>
<name>A0A8S1HNZ0_9PELO</name>
<keyword evidence="3" id="KW-0732">Signal</keyword>
<reference evidence="11" key="1">
    <citation type="submission" date="2020-10" db="EMBL/GenBank/DDBJ databases">
        <authorList>
            <person name="Kikuchi T."/>
        </authorList>
    </citation>
    <scope>NUCLEOTIDE SEQUENCE</scope>
    <source>
        <strain evidence="11">NKZ352</strain>
    </source>
</reference>
<keyword evidence="7" id="KW-0325">Glycoprotein</keyword>
<dbReference type="OrthoDB" id="5855369at2759"/>
<dbReference type="Gene3D" id="3.40.50.11530">
    <property type="match status" value="1"/>
</dbReference>
<comment type="subcellular location">
    <subcellularLocation>
        <location evidence="1">Membrane</location>
        <topology evidence="1">Single-pass type I membrane protein</topology>
    </subcellularLocation>
</comment>
<proteinExistence type="predicted"/>
<dbReference type="AlphaFoldDB" id="A0A8S1HNZ0"/>
<dbReference type="GO" id="GO:0030368">
    <property type="term" value="F:interleukin-17 receptor activity"/>
    <property type="evidence" value="ECO:0007669"/>
    <property type="project" value="InterPro"/>
</dbReference>
<organism evidence="11 12">
    <name type="scientific">Caenorhabditis auriculariae</name>
    <dbReference type="NCBI Taxonomy" id="2777116"/>
    <lineage>
        <taxon>Eukaryota</taxon>
        <taxon>Metazoa</taxon>
        <taxon>Ecdysozoa</taxon>
        <taxon>Nematoda</taxon>
        <taxon>Chromadorea</taxon>
        <taxon>Rhabditida</taxon>
        <taxon>Rhabditina</taxon>
        <taxon>Rhabditomorpha</taxon>
        <taxon>Rhabditoidea</taxon>
        <taxon>Rhabditidae</taxon>
        <taxon>Peloderinae</taxon>
        <taxon>Caenorhabditis</taxon>
    </lineage>
</organism>
<evidence type="ECO:0000256" key="2">
    <source>
        <dbReference type="ARBA" id="ARBA00022692"/>
    </source>
</evidence>
<comment type="caution">
    <text evidence="11">The sequence shown here is derived from an EMBL/GenBank/DDBJ whole genome shotgun (WGS) entry which is preliminary data.</text>
</comment>
<gene>
    <name evidence="11" type="ORF">CAUJ_LOCUS14095</name>
</gene>
<keyword evidence="5 9" id="KW-0472">Membrane</keyword>
<evidence type="ECO:0000256" key="6">
    <source>
        <dbReference type="ARBA" id="ARBA00023170"/>
    </source>
</evidence>
<evidence type="ECO:0000313" key="12">
    <source>
        <dbReference type="Proteomes" id="UP000835052"/>
    </source>
</evidence>
<keyword evidence="2 9" id="KW-0812">Transmembrane</keyword>
<evidence type="ECO:0000256" key="5">
    <source>
        <dbReference type="ARBA" id="ARBA00023136"/>
    </source>
</evidence>
<evidence type="ECO:0000256" key="9">
    <source>
        <dbReference type="SAM" id="Phobius"/>
    </source>
</evidence>
<keyword evidence="4 9" id="KW-1133">Transmembrane helix</keyword>
<evidence type="ECO:0000259" key="10">
    <source>
        <dbReference type="Pfam" id="PF08357"/>
    </source>
</evidence>
<protein>
    <recommendedName>
        <fullName evidence="10">SEFIR domain-containing protein</fullName>
    </recommendedName>
</protein>
<evidence type="ECO:0000256" key="3">
    <source>
        <dbReference type="ARBA" id="ARBA00022729"/>
    </source>
</evidence>
<keyword evidence="12" id="KW-1185">Reference proteome</keyword>
<dbReference type="Pfam" id="PF08357">
    <property type="entry name" value="SEFIR"/>
    <property type="match status" value="1"/>
</dbReference>
<sequence>MLNDFAINDKCYDATNIRYNSSYIPSSIKIYSDSKSCDAAILASQKGPSDNLPYCPSHLLEFHVSPTAVLNPGNTYPYMDLNISVTPHQKVSSLFIRLHCVYAPDGEDTYCHGHKEMTVNGVWLWPCRGLSLNGVDVEVPFRFGYGCFRLFAHSQYLINATVYPQKCRSTLLVTAPVDSQLFPSIKEYYEERGSKKETSENELENAWSPMLILDLSDVDGVWFRVQPFPENLVGSVSLRVFRRDLQKDDDSLVLSRSFEVESPYSGVKWHDVPSGDYLVYAYVQRHDCLLICDQASKGCQVCPHTELNFTMAEHRAGFSWRAVRAIRDSGVQLFVFLLCIFAAMTVLGVLYCFYLQRRSKHRTAQELPLLRRIRVLPIYSDDCEEHTKCVSALVEILKNDANSHVFFDAEELNVPGVKPSRWLVDTFCKTDKCLVLVSPCVPELLRLDSDCGEKRRLRQNRPFPDLFVPGVDMVIRECTRVPSSVVQPEQGFLASERRFAVVRFSYSPPTPPQLSALGLETFNLPEHFSRLTAFLHDVNASSNEIVHNIAANRFGAFVKATEDMEEMMKSADDWMESRWDIEEPVTSVTDVVDDISFISKTPAQTAAEAAAEFGILPPDNMEDEEEDDHSNFKLLPPDSDSDSSTT</sequence>
<feature type="transmembrane region" description="Helical" evidence="9">
    <location>
        <begin position="333"/>
        <end position="354"/>
    </location>
</feature>